<accession>A0ABW8ASY6</accession>
<gene>
    <name evidence="4" type="ORF">ACIB24_20560</name>
</gene>
<dbReference type="Pfam" id="PF17886">
    <property type="entry name" value="ArsA_HSP20"/>
    <property type="match status" value="1"/>
</dbReference>
<sequence length="399" mass="43125">MTRLLLFTGKGGVGKTSTAAATAAHAAASGLRTLVMSADPAHSLGDALATPLGPTPRAVGERLHAQQVDTRSHPDGDWERLERYLVELLADVGVDPIAARELAELPGVEDVFTLLEVRRQASVEGWDLIVVDCGPSAETLRLLAVAEVYERLLARLLPMERRIARVVGAVRKAGVLPTGDRLAEAADRLAAQLAGIHELLTAPTTSVRLVMTPETVVLAETRRTWTALGVHGFPVDGVVVNRVLEPDASDPWRSRWGRAHAEVLARARESFAPTPVAVVGYDAAEPVGPEPLLQMASQLYGEPGERAARRLLEPVRRTQPFEVARDDEGFTLSLPMPLAERSELDLGRRGDELVVGVGGSVRVITLPGALRRCQVDGARLRDGTLDVRFVPDPRYWRSV</sequence>
<dbReference type="SUPFAM" id="SSF52540">
    <property type="entry name" value="P-loop containing nucleoside triphosphate hydrolases"/>
    <property type="match status" value="1"/>
</dbReference>
<dbReference type="PANTHER" id="PTHR10803:SF3">
    <property type="entry name" value="ATPASE GET3"/>
    <property type="match status" value="1"/>
</dbReference>
<feature type="domain" description="ArsA HSP20-like" evidence="3">
    <location>
        <begin position="328"/>
        <end position="389"/>
    </location>
</feature>
<dbReference type="InterPro" id="IPR016300">
    <property type="entry name" value="ATPase_ArsA/GET3"/>
</dbReference>
<dbReference type="EMBL" id="JBITLV010000007">
    <property type="protein sequence ID" value="MFI7589464.1"/>
    <property type="molecule type" value="Genomic_DNA"/>
</dbReference>
<dbReference type="Gene3D" id="2.60.40.790">
    <property type="match status" value="1"/>
</dbReference>
<name>A0ABW8ASY6_9ACTN</name>
<dbReference type="RefSeq" id="WP_398284052.1">
    <property type="nucleotide sequence ID" value="NZ_JBITLV010000007.1"/>
</dbReference>
<dbReference type="Proteomes" id="UP001612915">
    <property type="component" value="Unassembled WGS sequence"/>
</dbReference>
<evidence type="ECO:0000256" key="1">
    <source>
        <dbReference type="ARBA" id="ARBA00011040"/>
    </source>
</evidence>
<organism evidence="4 5">
    <name type="scientific">Spongisporangium articulatum</name>
    <dbReference type="NCBI Taxonomy" id="3362603"/>
    <lineage>
        <taxon>Bacteria</taxon>
        <taxon>Bacillati</taxon>
        <taxon>Actinomycetota</taxon>
        <taxon>Actinomycetes</taxon>
        <taxon>Kineosporiales</taxon>
        <taxon>Kineosporiaceae</taxon>
        <taxon>Spongisporangium</taxon>
    </lineage>
</organism>
<dbReference type="InterPro" id="IPR025723">
    <property type="entry name" value="ArsA/GET3_ATPase-like"/>
</dbReference>
<evidence type="ECO:0000313" key="4">
    <source>
        <dbReference type="EMBL" id="MFI7589464.1"/>
    </source>
</evidence>
<protein>
    <submittedName>
        <fullName evidence="4">ArsA family ATPase</fullName>
    </submittedName>
</protein>
<dbReference type="NCBIfam" id="TIGR00345">
    <property type="entry name" value="GET3_arsA_TRC40"/>
    <property type="match status" value="1"/>
</dbReference>
<evidence type="ECO:0000259" key="3">
    <source>
        <dbReference type="Pfam" id="PF17886"/>
    </source>
</evidence>
<evidence type="ECO:0000259" key="2">
    <source>
        <dbReference type="Pfam" id="PF02374"/>
    </source>
</evidence>
<dbReference type="InterPro" id="IPR040612">
    <property type="entry name" value="ArsA_HSP20-like"/>
</dbReference>
<dbReference type="CDD" id="cd02035">
    <property type="entry name" value="ArsA"/>
    <property type="match status" value="1"/>
</dbReference>
<dbReference type="Gene3D" id="3.40.50.300">
    <property type="entry name" value="P-loop containing nucleotide triphosphate hydrolases"/>
    <property type="match status" value="1"/>
</dbReference>
<reference evidence="4 5" key="1">
    <citation type="submission" date="2024-10" db="EMBL/GenBank/DDBJ databases">
        <title>The Natural Products Discovery Center: Release of the First 8490 Sequenced Strains for Exploring Actinobacteria Biosynthetic Diversity.</title>
        <authorList>
            <person name="Kalkreuter E."/>
            <person name="Kautsar S.A."/>
            <person name="Yang D."/>
            <person name="Bader C.D."/>
            <person name="Teijaro C.N."/>
            <person name="Fluegel L."/>
            <person name="Davis C.M."/>
            <person name="Simpson J.R."/>
            <person name="Lauterbach L."/>
            <person name="Steele A.D."/>
            <person name="Gui C."/>
            <person name="Meng S."/>
            <person name="Li G."/>
            <person name="Viehrig K."/>
            <person name="Ye F."/>
            <person name="Su P."/>
            <person name="Kiefer A.F."/>
            <person name="Nichols A."/>
            <person name="Cepeda A.J."/>
            <person name="Yan W."/>
            <person name="Fan B."/>
            <person name="Jiang Y."/>
            <person name="Adhikari A."/>
            <person name="Zheng C.-J."/>
            <person name="Schuster L."/>
            <person name="Cowan T.M."/>
            <person name="Smanski M.J."/>
            <person name="Chevrette M.G."/>
            <person name="De Carvalho L.P.S."/>
            <person name="Shen B."/>
        </authorList>
    </citation>
    <scope>NUCLEOTIDE SEQUENCE [LARGE SCALE GENOMIC DNA]</scope>
    <source>
        <strain evidence="4 5">NPDC049639</strain>
    </source>
</reference>
<proteinExistence type="inferred from homology"/>
<feature type="domain" description="ArsA/GET3 Anion-transporting ATPase-like" evidence="2">
    <location>
        <begin position="2"/>
        <end position="300"/>
    </location>
</feature>
<dbReference type="InterPro" id="IPR008978">
    <property type="entry name" value="HSP20-like_chaperone"/>
</dbReference>
<comment type="similarity">
    <text evidence="1">Belongs to the arsA ATPase family.</text>
</comment>
<keyword evidence="5" id="KW-1185">Reference proteome</keyword>
<comment type="caution">
    <text evidence="4">The sequence shown here is derived from an EMBL/GenBank/DDBJ whole genome shotgun (WGS) entry which is preliminary data.</text>
</comment>
<evidence type="ECO:0000313" key="5">
    <source>
        <dbReference type="Proteomes" id="UP001612915"/>
    </source>
</evidence>
<dbReference type="InterPro" id="IPR027417">
    <property type="entry name" value="P-loop_NTPase"/>
</dbReference>
<dbReference type="Pfam" id="PF02374">
    <property type="entry name" value="ArsA_ATPase"/>
    <property type="match status" value="1"/>
</dbReference>
<dbReference type="PANTHER" id="PTHR10803">
    <property type="entry name" value="ARSENICAL PUMP-DRIVING ATPASE ARSENITE-TRANSLOCATING ATPASE"/>
    <property type="match status" value="1"/>
</dbReference>